<proteinExistence type="predicted"/>
<keyword evidence="2" id="KW-1185">Reference proteome</keyword>
<organism evidence="1 2">
    <name type="scientific">Methylomonas defluvii</name>
    <dbReference type="NCBI Taxonomy" id="3045149"/>
    <lineage>
        <taxon>Bacteria</taxon>
        <taxon>Pseudomonadati</taxon>
        <taxon>Pseudomonadota</taxon>
        <taxon>Gammaproteobacteria</taxon>
        <taxon>Methylococcales</taxon>
        <taxon>Methylococcaceae</taxon>
        <taxon>Methylomonas</taxon>
    </lineage>
</organism>
<accession>A0ABU4UET7</accession>
<gene>
    <name evidence="1" type="ORF">QLH52_11865</name>
</gene>
<reference evidence="1 2" key="1">
    <citation type="submission" date="2023-11" db="EMBL/GenBank/DDBJ databases">
        <authorList>
            <person name="Ouyang M.-Y."/>
        </authorList>
    </citation>
    <scope>NUCLEOTIDE SEQUENCE [LARGE SCALE GENOMIC DNA]</scope>
    <source>
        <strain evidence="1 2">OY6</strain>
    </source>
</reference>
<name>A0ABU4UET7_9GAMM</name>
<dbReference type="EMBL" id="JAXARY010000010">
    <property type="protein sequence ID" value="MDX8127981.1"/>
    <property type="molecule type" value="Genomic_DNA"/>
</dbReference>
<comment type="caution">
    <text evidence="1">The sequence shown here is derived from an EMBL/GenBank/DDBJ whole genome shotgun (WGS) entry which is preliminary data.</text>
</comment>
<dbReference type="Proteomes" id="UP001284537">
    <property type="component" value="Unassembled WGS sequence"/>
</dbReference>
<dbReference type="RefSeq" id="WP_319961686.1">
    <property type="nucleotide sequence ID" value="NZ_JAXARY010000010.1"/>
</dbReference>
<evidence type="ECO:0008006" key="3">
    <source>
        <dbReference type="Google" id="ProtNLM"/>
    </source>
</evidence>
<evidence type="ECO:0000313" key="1">
    <source>
        <dbReference type="EMBL" id="MDX8127981.1"/>
    </source>
</evidence>
<evidence type="ECO:0000313" key="2">
    <source>
        <dbReference type="Proteomes" id="UP001284537"/>
    </source>
</evidence>
<sequence length="77" mass="8856">MNNKLALDRQEFANAISISLRTLDQMIKDGKVPPPSSKVPKHVWPVAVIEKWLLEEYNLTDETTKAEKKRGRKRLAI</sequence>
<protein>
    <recommendedName>
        <fullName evidence="3">AlpA family transcriptional regulator</fullName>
    </recommendedName>
</protein>